<organism evidence="1 2">
    <name type="scientific">Mycolicibacillus koreensis</name>
    <dbReference type="NCBI Taxonomy" id="1069220"/>
    <lineage>
        <taxon>Bacteria</taxon>
        <taxon>Bacillati</taxon>
        <taxon>Actinomycetota</taxon>
        <taxon>Actinomycetes</taxon>
        <taxon>Mycobacteriales</taxon>
        <taxon>Mycobacteriaceae</taxon>
        <taxon>Mycolicibacillus</taxon>
    </lineage>
</organism>
<dbReference type="AlphaFoldDB" id="A0A7I7SB23"/>
<name>A0A7I7SB23_9MYCO</name>
<sequence length="79" mass="8482">MTDWAPASTPIGPGHSWWTTQRGSHFAEITNVGPVWCWAVFGPQYQSALSSGECSDLETAKQQAEAALDAAVDEERSGT</sequence>
<dbReference type="EMBL" id="NCXO01000032">
    <property type="protein sequence ID" value="OSC32805.1"/>
    <property type="molecule type" value="Genomic_DNA"/>
</dbReference>
<dbReference type="RefSeq" id="WP_085304517.1">
    <property type="nucleotide sequence ID" value="NZ_AP022594.1"/>
</dbReference>
<comment type="caution">
    <text evidence="1">The sequence shown here is derived from an EMBL/GenBank/DDBJ whole genome shotgun (WGS) entry which is preliminary data.</text>
</comment>
<reference evidence="1 2" key="1">
    <citation type="submission" date="2017-04" db="EMBL/GenBank/DDBJ databases">
        <title>The new phylogeny of genus Mycobacterium.</title>
        <authorList>
            <person name="Tortoli E."/>
            <person name="Trovato A."/>
            <person name="Cirillo D.M."/>
        </authorList>
    </citation>
    <scope>NUCLEOTIDE SEQUENCE [LARGE SCALE GENOMIC DNA]</scope>
    <source>
        <strain evidence="1 2">KCTC 19819</strain>
    </source>
</reference>
<accession>A0A7I7SB23</accession>
<protein>
    <submittedName>
        <fullName evidence="1">Uncharacterized protein</fullName>
    </submittedName>
</protein>
<gene>
    <name evidence="1" type="ORF">B8W67_13710</name>
</gene>
<keyword evidence="2" id="KW-1185">Reference proteome</keyword>
<evidence type="ECO:0000313" key="1">
    <source>
        <dbReference type="EMBL" id="OSC32805.1"/>
    </source>
</evidence>
<dbReference type="Proteomes" id="UP000193577">
    <property type="component" value="Unassembled WGS sequence"/>
</dbReference>
<proteinExistence type="predicted"/>
<evidence type="ECO:0000313" key="2">
    <source>
        <dbReference type="Proteomes" id="UP000193577"/>
    </source>
</evidence>